<evidence type="ECO:0000256" key="2">
    <source>
        <dbReference type="ARBA" id="ARBA00023125"/>
    </source>
</evidence>
<dbReference type="Proteomes" id="UP000198781">
    <property type="component" value="Unassembled WGS sequence"/>
</dbReference>
<evidence type="ECO:0000259" key="4">
    <source>
        <dbReference type="PROSITE" id="PS50932"/>
    </source>
</evidence>
<dbReference type="PANTHER" id="PTHR30146">
    <property type="entry name" value="LACI-RELATED TRANSCRIPTIONAL REPRESSOR"/>
    <property type="match status" value="1"/>
</dbReference>
<dbReference type="InterPro" id="IPR046335">
    <property type="entry name" value="LacI/GalR-like_sensor"/>
</dbReference>
<keyword evidence="3" id="KW-0804">Transcription</keyword>
<name>A0A1G6USV6_9BURK</name>
<organism evidence="5 6">
    <name type="scientific">Paracidovorax valerianellae</name>
    <dbReference type="NCBI Taxonomy" id="187868"/>
    <lineage>
        <taxon>Bacteria</taxon>
        <taxon>Pseudomonadati</taxon>
        <taxon>Pseudomonadota</taxon>
        <taxon>Betaproteobacteria</taxon>
        <taxon>Burkholderiales</taxon>
        <taxon>Comamonadaceae</taxon>
        <taxon>Paracidovorax</taxon>
    </lineage>
</organism>
<dbReference type="InterPro" id="IPR028082">
    <property type="entry name" value="Peripla_BP_I"/>
</dbReference>
<dbReference type="STRING" id="187868.SAMN05192589_106160"/>
<evidence type="ECO:0000313" key="5">
    <source>
        <dbReference type="EMBL" id="SDD44389.1"/>
    </source>
</evidence>
<dbReference type="Gene3D" id="1.10.260.40">
    <property type="entry name" value="lambda repressor-like DNA-binding domains"/>
    <property type="match status" value="1"/>
</dbReference>
<dbReference type="SMART" id="SM00354">
    <property type="entry name" value="HTH_LACI"/>
    <property type="match status" value="1"/>
</dbReference>
<dbReference type="AlphaFoldDB" id="A0A1G6USV6"/>
<dbReference type="RefSeq" id="WP_092743878.1">
    <property type="nucleotide sequence ID" value="NZ_FMZC01000006.1"/>
</dbReference>
<dbReference type="PROSITE" id="PS00356">
    <property type="entry name" value="HTH_LACI_1"/>
    <property type="match status" value="1"/>
</dbReference>
<dbReference type="OrthoDB" id="8770688at2"/>
<sequence>MNAPSHFKAVTLHDVAKAAGVSLITASRALSNPGVVSEKTKARVQEAVEATGYIPNLLAGGLKSRRSLMVAAVVPALSVSQFLPTVQTLTTALAAEGYQLILGQTAYDAEREEAVLNTMIGRQPDGLVMTGLVQSQRARDRLRRSGIPVVETWDLSDRPVDMVVGFSHLKVGGAVAGYFLSKGWQRVGIATGGDHRAMLRREGFIATLGREVPTAVVPAPSSLALGRRALSELLDTEPGLQAVCCSSDTLAHGVLVEAQARGLRVPQDLAVCGFGNADFGEHMVPSITTVHVDGPEIGRLAAQLIVDRCRGKAGTESIFDLGFRLIERQSTASVAPTA</sequence>
<evidence type="ECO:0000256" key="3">
    <source>
        <dbReference type="ARBA" id="ARBA00023163"/>
    </source>
</evidence>
<evidence type="ECO:0000256" key="1">
    <source>
        <dbReference type="ARBA" id="ARBA00023015"/>
    </source>
</evidence>
<keyword evidence="6" id="KW-1185">Reference proteome</keyword>
<dbReference type="InterPro" id="IPR010982">
    <property type="entry name" value="Lambda_DNA-bd_dom_sf"/>
</dbReference>
<dbReference type="SUPFAM" id="SSF53822">
    <property type="entry name" value="Periplasmic binding protein-like I"/>
    <property type="match status" value="1"/>
</dbReference>
<dbReference type="GO" id="GO:0003700">
    <property type="term" value="F:DNA-binding transcription factor activity"/>
    <property type="evidence" value="ECO:0007669"/>
    <property type="project" value="TreeGrafter"/>
</dbReference>
<dbReference type="GO" id="GO:0000976">
    <property type="term" value="F:transcription cis-regulatory region binding"/>
    <property type="evidence" value="ECO:0007669"/>
    <property type="project" value="TreeGrafter"/>
</dbReference>
<dbReference type="Pfam" id="PF13377">
    <property type="entry name" value="Peripla_BP_3"/>
    <property type="match status" value="1"/>
</dbReference>
<accession>A0A1G6USV6</accession>
<keyword evidence="2" id="KW-0238">DNA-binding</keyword>
<protein>
    <submittedName>
        <fullName evidence="5">Transcriptional regulator, LacI family</fullName>
    </submittedName>
</protein>
<dbReference type="SUPFAM" id="SSF47413">
    <property type="entry name" value="lambda repressor-like DNA-binding domains"/>
    <property type="match status" value="1"/>
</dbReference>
<dbReference type="EMBL" id="FMZC01000006">
    <property type="protein sequence ID" value="SDD44389.1"/>
    <property type="molecule type" value="Genomic_DNA"/>
</dbReference>
<reference evidence="5 6" key="1">
    <citation type="submission" date="2016-10" db="EMBL/GenBank/DDBJ databases">
        <authorList>
            <person name="de Groot N.N."/>
        </authorList>
    </citation>
    <scope>NUCLEOTIDE SEQUENCE [LARGE SCALE GENOMIC DNA]</scope>
    <source>
        <strain evidence="5 6">DSM 16619</strain>
    </source>
</reference>
<dbReference type="Gene3D" id="3.40.50.2300">
    <property type="match status" value="2"/>
</dbReference>
<keyword evidence="1" id="KW-0805">Transcription regulation</keyword>
<feature type="domain" description="HTH lacI-type" evidence="4">
    <location>
        <begin position="10"/>
        <end position="64"/>
    </location>
</feature>
<gene>
    <name evidence="5" type="ORF">SAMN05192589_106160</name>
</gene>
<dbReference type="PANTHER" id="PTHR30146:SF33">
    <property type="entry name" value="TRANSCRIPTIONAL REGULATOR"/>
    <property type="match status" value="1"/>
</dbReference>
<proteinExistence type="predicted"/>
<dbReference type="CDD" id="cd01575">
    <property type="entry name" value="PBP1_GntR"/>
    <property type="match status" value="1"/>
</dbReference>
<dbReference type="PROSITE" id="PS50932">
    <property type="entry name" value="HTH_LACI_2"/>
    <property type="match status" value="1"/>
</dbReference>
<dbReference type="InterPro" id="IPR000843">
    <property type="entry name" value="HTH_LacI"/>
</dbReference>
<evidence type="ECO:0000313" key="6">
    <source>
        <dbReference type="Proteomes" id="UP000198781"/>
    </source>
</evidence>
<dbReference type="CDD" id="cd01392">
    <property type="entry name" value="HTH_LacI"/>
    <property type="match status" value="1"/>
</dbReference>
<dbReference type="Pfam" id="PF00356">
    <property type="entry name" value="LacI"/>
    <property type="match status" value="1"/>
</dbReference>